<dbReference type="SUPFAM" id="SSF56645">
    <property type="entry name" value="Acyl-CoA dehydrogenase NM domain-like"/>
    <property type="match status" value="1"/>
</dbReference>
<dbReference type="GO" id="GO:0008470">
    <property type="term" value="F:3-methylbutanoyl-CoA dehydrogenase activity"/>
    <property type="evidence" value="ECO:0007669"/>
    <property type="project" value="TreeGrafter"/>
</dbReference>
<dbReference type="InterPro" id="IPR036250">
    <property type="entry name" value="AcylCo_DH-like_C"/>
</dbReference>
<gene>
    <name evidence="4" type="ordered locus">AS9A_3913</name>
</gene>
<dbReference type="Proteomes" id="UP000009235">
    <property type="component" value="Chromosome"/>
</dbReference>
<dbReference type="PANTHER" id="PTHR43884">
    <property type="entry name" value="ACYL-COA DEHYDROGENASE"/>
    <property type="match status" value="1"/>
</dbReference>
<keyword evidence="1" id="KW-0560">Oxidoreductase</keyword>
<dbReference type="STRING" id="443218.AS9A_3913"/>
<dbReference type="InterPro" id="IPR013786">
    <property type="entry name" value="AcylCoA_DH/ox_N"/>
</dbReference>
<proteinExistence type="predicted"/>
<dbReference type="KEGG" id="asd:AS9A_3913"/>
<dbReference type="PANTHER" id="PTHR43884:SF12">
    <property type="entry name" value="ISOVALERYL-COA DEHYDROGENASE, MITOCHONDRIAL-RELATED"/>
    <property type="match status" value="1"/>
</dbReference>
<sequence>MSWDNALPLAAKLADSFRETAWERDRDRILPHAEVEQLSTAGVFALTVPREYGGPDAPASVLAEIIRLLASADPNIAQIPHSHFVYVNFLKAAATDRQKQYFFNQILDGARLANAQSERGGRTIASVATRLERSSTGYVLFGTKYYCTGTLFADWIPVLAVLDEAEYLAFVPTGSPGLSITDDWNGLGQRTTASGTVHLQGVPVDQAWVVPRAAALQASSGYGAFAQLLHAAIDAGVARNALDDAAEFVRAKSRPWFEAGVEEAREDPLTAYRFGEVAVDVAAAESLLATAGNAVDTVLAQPSADNAAEASLAVATAKAAADRASLSATNAVFELSGTRSADASLGLDRHWRNARTHTLHDPVRWKYHHIGRSLLGYAPPHHGVF</sequence>
<dbReference type="InterPro" id="IPR037069">
    <property type="entry name" value="AcylCoA_DH/ox_N_sf"/>
</dbReference>
<accession>F6EHI5</accession>
<organism evidence="4 5">
    <name type="scientific">Hoyosella subflava (strain DSM 45089 / JCM 17490 / NBRC 109087 / DQS3-9A1)</name>
    <name type="common">Amycolicicoccus subflavus</name>
    <dbReference type="NCBI Taxonomy" id="443218"/>
    <lineage>
        <taxon>Bacteria</taxon>
        <taxon>Bacillati</taxon>
        <taxon>Actinomycetota</taxon>
        <taxon>Actinomycetes</taxon>
        <taxon>Mycobacteriales</taxon>
        <taxon>Hoyosellaceae</taxon>
        <taxon>Hoyosella</taxon>
    </lineage>
</organism>
<dbReference type="AlphaFoldDB" id="F6EHI5"/>
<feature type="domain" description="Acyl-CoA dehydrogenase/oxidase N-terminal" evidence="2">
    <location>
        <begin position="18"/>
        <end position="109"/>
    </location>
</feature>
<feature type="domain" description="Acyl-CoA dehydrogenase C-terminal" evidence="3">
    <location>
        <begin position="228"/>
        <end position="361"/>
    </location>
</feature>
<dbReference type="InterPro" id="IPR009100">
    <property type="entry name" value="AcylCoA_DH/oxidase_NM_dom_sf"/>
</dbReference>
<dbReference type="GO" id="GO:0050660">
    <property type="term" value="F:flavin adenine dinucleotide binding"/>
    <property type="evidence" value="ECO:0007669"/>
    <property type="project" value="InterPro"/>
</dbReference>
<dbReference type="InterPro" id="IPR013107">
    <property type="entry name" value="Acyl-CoA_DH_C"/>
</dbReference>
<reference evidence="4 5" key="1">
    <citation type="journal article" date="2011" name="J. Bacteriol.">
        <title>Complete genome sequence of Amycolicicoccus subflavus DQS3-9A1T, an actinomycete isolated from crude oil-polluted soil.</title>
        <authorList>
            <person name="Cai M."/>
            <person name="Chen W.M."/>
            <person name="Nie Y."/>
            <person name="Chi C.Q."/>
            <person name="Wang Y.N."/>
            <person name="Tang Y.Q."/>
            <person name="Li G.Y."/>
            <person name="Wu X.L."/>
        </authorList>
    </citation>
    <scope>NUCLEOTIDE SEQUENCE [LARGE SCALE GENOMIC DNA]</scope>
    <source>
        <strain evidence="5">DSM 45089 / DQS3-9A1</strain>
    </source>
</reference>
<dbReference type="HOGENOM" id="CLU_018204_10_0_11"/>
<dbReference type="PIRSF" id="PIRSF016578">
    <property type="entry name" value="HsaA"/>
    <property type="match status" value="1"/>
</dbReference>
<dbReference type="Gene3D" id="2.40.110.10">
    <property type="entry name" value="Butyryl-CoA Dehydrogenase, subunit A, domain 2"/>
    <property type="match status" value="1"/>
</dbReference>
<dbReference type="Gene3D" id="1.10.540.10">
    <property type="entry name" value="Acyl-CoA dehydrogenase/oxidase, N-terminal domain"/>
    <property type="match status" value="1"/>
</dbReference>
<dbReference type="Pfam" id="PF08028">
    <property type="entry name" value="Acyl-CoA_dh_2"/>
    <property type="match status" value="1"/>
</dbReference>
<keyword evidence="5" id="KW-1185">Reference proteome</keyword>
<dbReference type="GO" id="GO:0006552">
    <property type="term" value="P:L-leucine catabolic process"/>
    <property type="evidence" value="ECO:0007669"/>
    <property type="project" value="TreeGrafter"/>
</dbReference>
<evidence type="ECO:0000313" key="4">
    <source>
        <dbReference type="EMBL" id="AEF42349.1"/>
    </source>
</evidence>
<dbReference type="RefSeq" id="WP_013808698.1">
    <property type="nucleotide sequence ID" value="NC_015564.1"/>
</dbReference>
<evidence type="ECO:0000313" key="5">
    <source>
        <dbReference type="Proteomes" id="UP000009235"/>
    </source>
</evidence>
<evidence type="ECO:0000259" key="2">
    <source>
        <dbReference type="Pfam" id="PF02771"/>
    </source>
</evidence>
<dbReference type="InterPro" id="IPR023922">
    <property type="entry name" value="S04_starv_induced_SfnB"/>
</dbReference>
<dbReference type="NCBIfam" id="TIGR04022">
    <property type="entry name" value="sulfur_SfnB"/>
    <property type="match status" value="1"/>
</dbReference>
<dbReference type="Pfam" id="PF02771">
    <property type="entry name" value="Acyl-CoA_dh_N"/>
    <property type="match status" value="1"/>
</dbReference>
<dbReference type="EMBL" id="CP002786">
    <property type="protein sequence ID" value="AEF42349.1"/>
    <property type="molecule type" value="Genomic_DNA"/>
</dbReference>
<dbReference type="Gene3D" id="1.20.140.10">
    <property type="entry name" value="Butyryl-CoA Dehydrogenase, subunit A, domain 3"/>
    <property type="match status" value="1"/>
</dbReference>
<dbReference type="SUPFAM" id="SSF47203">
    <property type="entry name" value="Acyl-CoA dehydrogenase C-terminal domain-like"/>
    <property type="match status" value="1"/>
</dbReference>
<name>F6EHI5_HOYSD</name>
<evidence type="ECO:0000259" key="3">
    <source>
        <dbReference type="Pfam" id="PF08028"/>
    </source>
</evidence>
<protein>
    <submittedName>
        <fullName evidence="4">Acyl-CoA dehydrogenase type 2 domain protein</fullName>
    </submittedName>
</protein>
<dbReference type="InterPro" id="IPR046373">
    <property type="entry name" value="Acyl-CoA_Oxase/DH_mid-dom_sf"/>
</dbReference>
<dbReference type="eggNOG" id="COG1960">
    <property type="taxonomic scope" value="Bacteria"/>
</dbReference>
<dbReference type="OrthoDB" id="571684at2"/>
<evidence type="ECO:0000256" key="1">
    <source>
        <dbReference type="ARBA" id="ARBA00023002"/>
    </source>
</evidence>